<evidence type="ECO:0008006" key="4">
    <source>
        <dbReference type="Google" id="ProtNLM"/>
    </source>
</evidence>
<sequence>MRSISKFLLAALVGLAGALAALTPAAAATGPQQLGPQQLGGLDLGAYCRSIGAADAVLTGSTAYDWHCTGTDGGLGDLTFAAACRWTYATGDAVDRIGDFRDPASVSCWRVTPTVVAPDFTNYCTSTGHSAAALLGTTAYDWHCVSYNRSGPTYYDVSVPAVCAYTVGSATIDRFSNYYDSATWECRV</sequence>
<evidence type="ECO:0000313" key="2">
    <source>
        <dbReference type="EMBL" id="GIF26327.1"/>
    </source>
</evidence>
<proteinExistence type="predicted"/>
<feature type="chain" id="PRO_5037986797" description="Secreted protein" evidence="1">
    <location>
        <begin position="28"/>
        <end position="188"/>
    </location>
</feature>
<dbReference type="Proteomes" id="UP000623608">
    <property type="component" value="Unassembled WGS sequence"/>
</dbReference>
<dbReference type="AlphaFoldDB" id="A0A919NZ54"/>
<organism evidence="2 3">
    <name type="scientific">Paractinoplanes tereljensis</name>
    <dbReference type="NCBI Taxonomy" id="571912"/>
    <lineage>
        <taxon>Bacteria</taxon>
        <taxon>Bacillati</taxon>
        <taxon>Actinomycetota</taxon>
        <taxon>Actinomycetes</taxon>
        <taxon>Micromonosporales</taxon>
        <taxon>Micromonosporaceae</taxon>
        <taxon>Paractinoplanes</taxon>
    </lineage>
</organism>
<accession>A0A919NZ54</accession>
<evidence type="ECO:0000256" key="1">
    <source>
        <dbReference type="SAM" id="SignalP"/>
    </source>
</evidence>
<protein>
    <recommendedName>
        <fullName evidence="4">Secreted protein</fullName>
    </recommendedName>
</protein>
<keyword evidence="1" id="KW-0732">Signal</keyword>
<dbReference type="EMBL" id="BOMY01000060">
    <property type="protein sequence ID" value="GIF26327.1"/>
    <property type="molecule type" value="Genomic_DNA"/>
</dbReference>
<gene>
    <name evidence="2" type="ORF">Ate02nite_90570</name>
</gene>
<evidence type="ECO:0000313" key="3">
    <source>
        <dbReference type="Proteomes" id="UP000623608"/>
    </source>
</evidence>
<keyword evidence="3" id="KW-1185">Reference proteome</keyword>
<reference evidence="2" key="1">
    <citation type="submission" date="2021-01" db="EMBL/GenBank/DDBJ databases">
        <title>Whole genome shotgun sequence of Actinoplanes tereljensis NBRC 105297.</title>
        <authorList>
            <person name="Komaki H."/>
            <person name="Tamura T."/>
        </authorList>
    </citation>
    <scope>NUCLEOTIDE SEQUENCE</scope>
    <source>
        <strain evidence="2">NBRC 105297</strain>
    </source>
</reference>
<comment type="caution">
    <text evidence="2">The sequence shown here is derived from an EMBL/GenBank/DDBJ whole genome shotgun (WGS) entry which is preliminary data.</text>
</comment>
<dbReference type="RefSeq" id="WP_203814130.1">
    <property type="nucleotide sequence ID" value="NZ_BOMY01000060.1"/>
</dbReference>
<feature type="signal peptide" evidence="1">
    <location>
        <begin position="1"/>
        <end position="27"/>
    </location>
</feature>
<name>A0A919NZ54_9ACTN</name>